<evidence type="ECO:0000256" key="5">
    <source>
        <dbReference type="ARBA" id="ARBA00022741"/>
    </source>
</evidence>
<evidence type="ECO:0000256" key="7">
    <source>
        <dbReference type="ARBA" id="ARBA00022967"/>
    </source>
</evidence>
<dbReference type="Proteomes" id="UP000530424">
    <property type="component" value="Unassembled WGS sequence"/>
</dbReference>
<feature type="domain" description="ABC transporter" evidence="9">
    <location>
        <begin position="21"/>
        <end position="258"/>
    </location>
</feature>
<dbReference type="GO" id="GO:0005524">
    <property type="term" value="F:ATP binding"/>
    <property type="evidence" value="ECO:0007669"/>
    <property type="project" value="UniProtKB-KW"/>
</dbReference>
<dbReference type="InterPro" id="IPR050107">
    <property type="entry name" value="ABC_carbohydrate_import_ATPase"/>
</dbReference>
<evidence type="ECO:0000313" key="10">
    <source>
        <dbReference type="EMBL" id="NYJ01992.1"/>
    </source>
</evidence>
<dbReference type="RefSeq" id="WP_179668413.1">
    <property type="nucleotide sequence ID" value="NZ_JACCFP010000001.1"/>
</dbReference>
<keyword evidence="11" id="KW-1185">Reference proteome</keyword>
<keyword evidence="8" id="KW-0472">Membrane</keyword>
<comment type="caution">
    <text evidence="10">The sequence shown here is derived from an EMBL/GenBank/DDBJ whole genome shotgun (WGS) entry which is preliminary data.</text>
</comment>
<gene>
    <name evidence="10" type="ORF">HNR19_002690</name>
</gene>
<keyword evidence="3 10" id="KW-0762">Sugar transport</keyword>
<dbReference type="InterPro" id="IPR027417">
    <property type="entry name" value="P-loop_NTPase"/>
</dbReference>
<dbReference type="PROSITE" id="PS00211">
    <property type="entry name" value="ABC_TRANSPORTER_1"/>
    <property type="match status" value="1"/>
</dbReference>
<sequence>MTTDLRVVQRPGTRTGSSGLLEVRRLRKVYGGTAALADVDIHVGRGQLHALLGENGAGKSTLVKILAAVEHEDAGEVRLDGEALPPRRTPRTMAERGVVFIHQDLGLVATMTVAENIAQYAGYPTGLSGISWPATQARAREALARLDVALDPNVPVGELSIAEQAAVAIARALVQDARLIVLDEPTASLAAGEAARLLSTLERLREKGISCILVTHRLDEVLSHCDHVTVLRNGQVVGSRPVEELSRDDLIELIVGAVPEMPTRRSVPAGGPPRLAVRDLSGHGFGPVSFDVGPGEIVALTGFADAGHLALASALSGAGPIQGGDVQLDGRGYAARRPGQALSRGVQHVPAERNAEGLAGGLTVRENLFPNPRRRWWPLNHRRERSEADHWIHAFDVRPPNSNATVATLSGGNAQKVLVARTMATDPTLLVLCEPTAGVDIGARATIYRKLRDAAAQGLAVVLASSDFQEINDLADRAVVMRRGVVARVLDGDDLTIAALTGASYGN</sequence>
<name>A0A853C5P2_9ACTN</name>
<evidence type="ECO:0000256" key="3">
    <source>
        <dbReference type="ARBA" id="ARBA00022597"/>
    </source>
</evidence>
<evidence type="ECO:0000313" key="11">
    <source>
        <dbReference type="Proteomes" id="UP000530424"/>
    </source>
</evidence>
<keyword evidence="1" id="KW-0813">Transport</keyword>
<dbReference type="PROSITE" id="PS50893">
    <property type="entry name" value="ABC_TRANSPORTER_2"/>
    <property type="match status" value="2"/>
</dbReference>
<dbReference type="SUPFAM" id="SSF52540">
    <property type="entry name" value="P-loop containing nucleoside triphosphate hydrolases"/>
    <property type="match status" value="2"/>
</dbReference>
<organism evidence="10 11">
    <name type="scientific">Nocardioides thalensis</name>
    <dbReference type="NCBI Taxonomy" id="1914755"/>
    <lineage>
        <taxon>Bacteria</taxon>
        <taxon>Bacillati</taxon>
        <taxon>Actinomycetota</taxon>
        <taxon>Actinomycetes</taxon>
        <taxon>Propionibacteriales</taxon>
        <taxon>Nocardioidaceae</taxon>
        <taxon>Nocardioides</taxon>
    </lineage>
</organism>
<dbReference type="Gene3D" id="3.40.50.300">
    <property type="entry name" value="P-loop containing nucleotide triphosphate hydrolases"/>
    <property type="match status" value="2"/>
</dbReference>
<dbReference type="CDD" id="cd03215">
    <property type="entry name" value="ABC_Carb_Monos_II"/>
    <property type="match status" value="1"/>
</dbReference>
<keyword evidence="4" id="KW-0677">Repeat</keyword>
<dbReference type="SMART" id="SM00382">
    <property type="entry name" value="AAA"/>
    <property type="match status" value="1"/>
</dbReference>
<evidence type="ECO:0000256" key="2">
    <source>
        <dbReference type="ARBA" id="ARBA00022475"/>
    </source>
</evidence>
<dbReference type="CDD" id="cd03216">
    <property type="entry name" value="ABC_Carb_Monos_I"/>
    <property type="match status" value="1"/>
</dbReference>
<dbReference type="GO" id="GO:0016887">
    <property type="term" value="F:ATP hydrolysis activity"/>
    <property type="evidence" value="ECO:0007669"/>
    <property type="project" value="InterPro"/>
</dbReference>
<keyword evidence="2" id="KW-1003">Cell membrane</keyword>
<dbReference type="PANTHER" id="PTHR43790:SF3">
    <property type="entry name" value="D-ALLOSE IMPORT ATP-BINDING PROTEIN ALSA-RELATED"/>
    <property type="match status" value="1"/>
</dbReference>
<accession>A0A853C5P2</accession>
<dbReference type="InterPro" id="IPR003593">
    <property type="entry name" value="AAA+_ATPase"/>
</dbReference>
<dbReference type="InterPro" id="IPR003439">
    <property type="entry name" value="ABC_transporter-like_ATP-bd"/>
</dbReference>
<evidence type="ECO:0000256" key="6">
    <source>
        <dbReference type="ARBA" id="ARBA00022840"/>
    </source>
</evidence>
<protein>
    <submittedName>
        <fullName evidence="10">ABC-type sugar transport system ATPase subunit</fullName>
    </submittedName>
</protein>
<feature type="domain" description="ABC transporter" evidence="9">
    <location>
        <begin position="258"/>
        <end position="506"/>
    </location>
</feature>
<keyword evidence="5" id="KW-0547">Nucleotide-binding</keyword>
<evidence type="ECO:0000256" key="4">
    <source>
        <dbReference type="ARBA" id="ARBA00022737"/>
    </source>
</evidence>
<keyword evidence="7" id="KW-1278">Translocase</keyword>
<evidence type="ECO:0000256" key="1">
    <source>
        <dbReference type="ARBA" id="ARBA00022448"/>
    </source>
</evidence>
<dbReference type="InterPro" id="IPR017871">
    <property type="entry name" value="ABC_transporter-like_CS"/>
</dbReference>
<keyword evidence="6" id="KW-0067">ATP-binding</keyword>
<proteinExistence type="predicted"/>
<evidence type="ECO:0000256" key="8">
    <source>
        <dbReference type="ARBA" id="ARBA00023136"/>
    </source>
</evidence>
<evidence type="ECO:0000259" key="9">
    <source>
        <dbReference type="PROSITE" id="PS50893"/>
    </source>
</evidence>
<reference evidence="10 11" key="1">
    <citation type="submission" date="2020-07" db="EMBL/GenBank/DDBJ databases">
        <title>Sequencing the genomes of 1000 actinobacteria strains.</title>
        <authorList>
            <person name="Klenk H.-P."/>
        </authorList>
    </citation>
    <scope>NUCLEOTIDE SEQUENCE [LARGE SCALE GENOMIC DNA]</scope>
    <source>
        <strain evidence="10 11">DSM 103833</strain>
    </source>
</reference>
<dbReference type="PANTHER" id="PTHR43790">
    <property type="entry name" value="CARBOHYDRATE TRANSPORT ATP-BINDING PROTEIN MG119-RELATED"/>
    <property type="match status" value="1"/>
</dbReference>
<dbReference type="EMBL" id="JACCFP010000001">
    <property type="protein sequence ID" value="NYJ01992.1"/>
    <property type="molecule type" value="Genomic_DNA"/>
</dbReference>
<dbReference type="Pfam" id="PF00005">
    <property type="entry name" value="ABC_tran"/>
    <property type="match status" value="2"/>
</dbReference>
<dbReference type="AlphaFoldDB" id="A0A853C5P2"/>